<dbReference type="PATRIC" id="fig|889378.3.peg.1636"/>
<reference evidence="3" key="1">
    <citation type="journal article" date="2013" name="Stand. Genomic Sci.">
        <title>Complete genome sequence of the halophilic bacterium Spirochaeta africana type strain (Z-7692(T)) from the alkaline Lake Magadi in the East African Rift.</title>
        <authorList>
            <person name="Liolos K."/>
            <person name="Abt B."/>
            <person name="Scheuner C."/>
            <person name="Teshima H."/>
            <person name="Held B."/>
            <person name="Lapidus A."/>
            <person name="Nolan M."/>
            <person name="Lucas S."/>
            <person name="Deshpande S."/>
            <person name="Cheng J.F."/>
            <person name="Tapia R."/>
            <person name="Goodwin L.A."/>
            <person name="Pitluck S."/>
            <person name="Pagani I."/>
            <person name="Ivanova N."/>
            <person name="Mavromatis K."/>
            <person name="Mikhailova N."/>
            <person name="Huntemann M."/>
            <person name="Pati A."/>
            <person name="Chen A."/>
            <person name="Palaniappan K."/>
            <person name="Land M."/>
            <person name="Rohde M."/>
            <person name="Tindall B.J."/>
            <person name="Detter J.C."/>
            <person name="Goker M."/>
            <person name="Bristow J."/>
            <person name="Eisen J.A."/>
            <person name="Markowitz V."/>
            <person name="Hugenholtz P."/>
            <person name="Woyke T."/>
            <person name="Klenk H.P."/>
            <person name="Kyrpides N.C."/>
        </authorList>
    </citation>
    <scope>NUCLEOTIDE SEQUENCE</scope>
    <source>
        <strain evidence="3">ATCC 700263 / DSM 8902 / Z-7692</strain>
    </source>
</reference>
<dbReference type="AlphaFoldDB" id="H9UJL4"/>
<dbReference type="STRING" id="889378.Spiaf_1649"/>
<feature type="signal peptide" evidence="1">
    <location>
        <begin position="1"/>
        <end position="26"/>
    </location>
</feature>
<dbReference type="Proteomes" id="UP000007383">
    <property type="component" value="Chromosome"/>
</dbReference>
<organism evidence="2 3">
    <name type="scientific">Spirochaeta africana (strain ATCC 700263 / DSM 8902 / Z-7692)</name>
    <dbReference type="NCBI Taxonomy" id="889378"/>
    <lineage>
        <taxon>Bacteria</taxon>
        <taxon>Pseudomonadati</taxon>
        <taxon>Spirochaetota</taxon>
        <taxon>Spirochaetia</taxon>
        <taxon>Spirochaetales</taxon>
        <taxon>Spirochaetaceae</taxon>
        <taxon>Spirochaeta</taxon>
    </lineage>
</organism>
<evidence type="ECO:0000256" key="1">
    <source>
        <dbReference type="SAM" id="SignalP"/>
    </source>
</evidence>
<evidence type="ECO:0000313" key="3">
    <source>
        <dbReference type="Proteomes" id="UP000007383"/>
    </source>
</evidence>
<dbReference type="EMBL" id="CP003282">
    <property type="protein sequence ID" value="AFG37707.1"/>
    <property type="molecule type" value="Genomic_DNA"/>
</dbReference>
<dbReference type="HOGENOM" id="CLU_1331239_0_0_12"/>
<dbReference type="PROSITE" id="PS51257">
    <property type="entry name" value="PROKAR_LIPOPROTEIN"/>
    <property type="match status" value="1"/>
</dbReference>
<dbReference type="RefSeq" id="WP_014455690.1">
    <property type="nucleotide sequence ID" value="NC_017098.1"/>
</dbReference>
<keyword evidence="3" id="KW-1185">Reference proteome</keyword>
<keyword evidence="1" id="KW-0732">Signal</keyword>
<accession>H9UJL4</accession>
<protein>
    <submittedName>
        <fullName evidence="2">Uncharacterized protein</fullName>
    </submittedName>
</protein>
<gene>
    <name evidence="2" type="ordered locus">Spiaf_1649</name>
</gene>
<proteinExistence type="predicted"/>
<dbReference type="KEGG" id="sfc:Spiaf_1649"/>
<feature type="chain" id="PRO_5003623402" evidence="1">
    <location>
        <begin position="27"/>
        <end position="206"/>
    </location>
</feature>
<name>H9UJL4_SPIAZ</name>
<sequence>MSRLIRQLAAAAVVAVLSLSSTGCLEIETGIHFDGPESGTVRSHYLVPAELAEFSEIQPTASTALQPLEREYIQDYLAGVAGARLMEYHRDQGDSVHELQTVIRFETWDALQQLMELLGMEIHRSAGEDGFDLLVAPAEDQPLDSNPFLRDIGDVVSIRVEVQAPEDVVSVEGFDGMSAHGRTARFDVPVVAAITSPEPIWMRVRW</sequence>
<evidence type="ECO:0000313" key="2">
    <source>
        <dbReference type="EMBL" id="AFG37707.1"/>
    </source>
</evidence>